<evidence type="ECO:0000313" key="3">
    <source>
        <dbReference type="EMBL" id="MDX8527513.1"/>
    </source>
</evidence>
<proteinExistence type="predicted"/>
<feature type="chain" id="PRO_5047023220" description="Peptidoglycan-associated lipoprotein" evidence="2">
    <location>
        <begin position="21"/>
        <end position="76"/>
    </location>
</feature>
<reference evidence="3 4" key="1">
    <citation type="submission" date="2023-08" db="EMBL/GenBank/DDBJ databases">
        <title>Implementing the SeqCode for naming new Mesorhizobium species isolated from Vachellia karroo root nodules.</title>
        <authorList>
            <person name="Van Lill M."/>
        </authorList>
    </citation>
    <scope>NUCLEOTIDE SEQUENCE [LARGE SCALE GENOMIC DNA]</scope>
    <source>
        <strain evidence="3 4">MSK 1335</strain>
    </source>
</reference>
<keyword evidence="2" id="KW-0732">Signal</keyword>
<evidence type="ECO:0000256" key="1">
    <source>
        <dbReference type="SAM" id="MobiDB-lite"/>
    </source>
</evidence>
<dbReference type="RefSeq" id="WP_320235449.1">
    <property type="nucleotide sequence ID" value="NZ_JAVIJF010000018.1"/>
</dbReference>
<sequence>MKIILSALSALLLTLALSQAAEAKTKILGTETKTGHEKSRPLLDEKATGGIVPSAGLTSKDADPGQAYPRPLDLHF</sequence>
<organism evidence="3 4">
    <name type="scientific">Mesorhizobium montanum</name>
    <dbReference type="NCBI Taxonomy" id="3072323"/>
    <lineage>
        <taxon>Bacteria</taxon>
        <taxon>Pseudomonadati</taxon>
        <taxon>Pseudomonadota</taxon>
        <taxon>Alphaproteobacteria</taxon>
        <taxon>Hyphomicrobiales</taxon>
        <taxon>Phyllobacteriaceae</taxon>
        <taxon>Mesorhizobium</taxon>
    </lineage>
</organism>
<feature type="signal peptide" evidence="2">
    <location>
        <begin position="1"/>
        <end position="20"/>
    </location>
</feature>
<evidence type="ECO:0008006" key="5">
    <source>
        <dbReference type="Google" id="ProtNLM"/>
    </source>
</evidence>
<dbReference type="Proteomes" id="UP001276840">
    <property type="component" value="Unassembled WGS sequence"/>
</dbReference>
<evidence type="ECO:0000313" key="4">
    <source>
        <dbReference type="Proteomes" id="UP001276840"/>
    </source>
</evidence>
<dbReference type="EMBL" id="JAVIJF010000018">
    <property type="protein sequence ID" value="MDX8527513.1"/>
    <property type="molecule type" value="Genomic_DNA"/>
</dbReference>
<comment type="caution">
    <text evidence="3">The sequence shown here is derived from an EMBL/GenBank/DDBJ whole genome shotgun (WGS) entry which is preliminary data.</text>
</comment>
<gene>
    <name evidence="3" type="ORF">RFM68_23725</name>
</gene>
<feature type="region of interest" description="Disordered" evidence="1">
    <location>
        <begin position="46"/>
        <end position="76"/>
    </location>
</feature>
<keyword evidence="4" id="KW-1185">Reference proteome</keyword>
<evidence type="ECO:0000256" key="2">
    <source>
        <dbReference type="SAM" id="SignalP"/>
    </source>
</evidence>
<name>A0ABU4ZQ39_9HYPH</name>
<accession>A0ABU4ZQ39</accession>
<protein>
    <recommendedName>
        <fullName evidence="5">Peptidoglycan-associated lipoprotein</fullName>
    </recommendedName>
</protein>